<accession>A0ABT0JXL2</accession>
<keyword evidence="4" id="KW-0812">Transmembrane</keyword>
<dbReference type="InterPro" id="IPR005702">
    <property type="entry name" value="Wzc-like_C"/>
</dbReference>
<evidence type="ECO:0000256" key="3">
    <source>
        <dbReference type="ARBA" id="ARBA00022475"/>
    </source>
</evidence>
<evidence type="ECO:0000313" key="12">
    <source>
        <dbReference type="Proteomes" id="UP001201873"/>
    </source>
</evidence>
<keyword evidence="5" id="KW-0547">Nucleotide-binding</keyword>
<comment type="caution">
    <text evidence="11">The sequence shown here is derived from an EMBL/GenBank/DDBJ whole genome shotgun (WGS) entry which is preliminary data.</text>
</comment>
<feature type="compositionally biased region" description="Low complexity" evidence="9">
    <location>
        <begin position="592"/>
        <end position="601"/>
    </location>
</feature>
<dbReference type="CDD" id="cd05387">
    <property type="entry name" value="BY-kinase"/>
    <property type="match status" value="1"/>
</dbReference>
<dbReference type="RefSeq" id="WP_248824581.1">
    <property type="nucleotide sequence ID" value="NZ_JALKFT010000008.1"/>
</dbReference>
<name>A0ABT0JXL2_9ACTN</name>
<keyword evidence="7" id="KW-1133">Transmembrane helix</keyword>
<organism evidence="11 12">
    <name type="scientific">Frankia umida</name>
    <dbReference type="NCBI Taxonomy" id="573489"/>
    <lineage>
        <taxon>Bacteria</taxon>
        <taxon>Bacillati</taxon>
        <taxon>Actinomycetota</taxon>
        <taxon>Actinomycetes</taxon>
        <taxon>Frankiales</taxon>
        <taxon>Frankiaceae</taxon>
        <taxon>Frankia</taxon>
    </lineage>
</organism>
<keyword evidence="8" id="KW-0472">Membrane</keyword>
<evidence type="ECO:0000256" key="6">
    <source>
        <dbReference type="ARBA" id="ARBA00022840"/>
    </source>
</evidence>
<dbReference type="InterPro" id="IPR050445">
    <property type="entry name" value="Bact_polysacc_biosynth/exp"/>
</dbReference>
<dbReference type="InterPro" id="IPR003856">
    <property type="entry name" value="LPS_length_determ_N"/>
</dbReference>
<keyword evidence="3" id="KW-1003">Cell membrane</keyword>
<keyword evidence="12" id="KW-1185">Reference proteome</keyword>
<feature type="compositionally biased region" description="Gly residues" evidence="9">
    <location>
        <begin position="580"/>
        <end position="591"/>
    </location>
</feature>
<evidence type="ECO:0000256" key="9">
    <source>
        <dbReference type="SAM" id="MobiDB-lite"/>
    </source>
</evidence>
<reference evidence="11 12" key="1">
    <citation type="submission" date="2022-04" db="EMBL/GenBank/DDBJ databases">
        <title>Genome diversity in the genus Frankia.</title>
        <authorList>
            <person name="Carlos-Shanley C."/>
            <person name="Hahn D."/>
        </authorList>
    </citation>
    <scope>NUCLEOTIDE SEQUENCE [LARGE SCALE GENOMIC DNA]</scope>
    <source>
        <strain evidence="11 12">Ag45/Mut15</strain>
    </source>
</reference>
<dbReference type="EC" id="2.7.10.2" evidence="11"/>
<feature type="compositionally biased region" description="Basic and acidic residues" evidence="9">
    <location>
        <begin position="635"/>
        <end position="656"/>
    </location>
</feature>
<keyword evidence="11" id="KW-0808">Transferase</keyword>
<dbReference type="SUPFAM" id="SSF52540">
    <property type="entry name" value="P-loop containing nucleoside triphosphate hydrolases"/>
    <property type="match status" value="1"/>
</dbReference>
<sequence>MELRDYVRVLRRSWMLILAIVVLGGGLAGLLTWRSAKVYAASVTMVVSSPDNADGAASAYQGGLLSQQRVKSYANLVASDRVAGAVIDRLRLRITPEELRSKIIAAAVPDTVLLKATIQDRDPRQAQAIADAVGTEFSRAVAEIEAPTDSESPPTVRVSVWERSKLPTSPVSPQPTRNYALGILLGLILGVGAAVLRFRLDTSLTGQEDAREATDLPNLAMIIFDADTARHPLITSARPHSARAEAFRQLRTNLQFVDVDADPRSIIVSSAVPGEGKTTTVCNLAISLAQSGHRVCLIEGDLRRPSFSAYLGVESAAGLTSVLIGAADLDDVLQPWGEGRVGSGRIEVLASGPVPPNPSELLGSRNMADLLDVLHARFDFVLIDAPPLLPVTDAAVLASRADGVLLVARIGKTRREQLRQAADALRAVDARVVGTVLNMVPTKGPDAHYYGQYSSYVQHGRHTRGAERARRSAATEAGVRPSRPSGTSYPLFGSDPDATPAHPDTEDAAAVRIRSTRDAYLDADDSTGSDTTRAADPDAAELEDAELEGAEHRAGGRAARGSDQAGSAVGSAGGRRRGAGRGGQPGGGRGAAAGVAVPSAREPIDAEQPRQQPAGAAAGTRVGIPAGRVAAKPTSAERSRPAAGRGDRPDAADGDPHTTGPAGADAGSDR</sequence>
<evidence type="ECO:0000313" key="11">
    <source>
        <dbReference type="EMBL" id="MCK9876289.1"/>
    </source>
</evidence>
<proteinExistence type="inferred from homology"/>
<protein>
    <submittedName>
        <fullName evidence="11">Polysaccharide biosynthesis tyrosine autokinase</fullName>
        <ecNumber evidence="11">2.7.10.2</ecNumber>
    </submittedName>
</protein>
<evidence type="ECO:0000256" key="2">
    <source>
        <dbReference type="ARBA" id="ARBA00006683"/>
    </source>
</evidence>
<dbReference type="NCBIfam" id="TIGR01007">
    <property type="entry name" value="eps_fam"/>
    <property type="match status" value="1"/>
</dbReference>
<keyword evidence="6" id="KW-0067">ATP-binding</keyword>
<dbReference type="Proteomes" id="UP001201873">
    <property type="component" value="Unassembled WGS sequence"/>
</dbReference>
<dbReference type="EMBL" id="JALKFT010000008">
    <property type="protein sequence ID" value="MCK9876289.1"/>
    <property type="molecule type" value="Genomic_DNA"/>
</dbReference>
<dbReference type="InterPro" id="IPR033756">
    <property type="entry name" value="YlxH/NBP35"/>
</dbReference>
<evidence type="ECO:0000256" key="5">
    <source>
        <dbReference type="ARBA" id="ARBA00022741"/>
    </source>
</evidence>
<dbReference type="Pfam" id="PF10609">
    <property type="entry name" value="ParA"/>
    <property type="match status" value="1"/>
</dbReference>
<dbReference type="Gene3D" id="3.40.50.300">
    <property type="entry name" value="P-loop containing nucleotide triphosphate hydrolases"/>
    <property type="match status" value="1"/>
</dbReference>
<dbReference type="PANTHER" id="PTHR32309">
    <property type="entry name" value="TYROSINE-PROTEIN KINASE"/>
    <property type="match status" value="1"/>
</dbReference>
<feature type="region of interest" description="Disordered" evidence="9">
    <location>
        <begin position="460"/>
        <end position="507"/>
    </location>
</feature>
<dbReference type="Pfam" id="PF02706">
    <property type="entry name" value="Wzz"/>
    <property type="match status" value="1"/>
</dbReference>
<comment type="similarity">
    <text evidence="2">Belongs to the CpsC/CapA family.</text>
</comment>
<dbReference type="GO" id="GO:0004715">
    <property type="term" value="F:non-membrane spanning protein tyrosine kinase activity"/>
    <property type="evidence" value="ECO:0007669"/>
    <property type="project" value="UniProtKB-EC"/>
</dbReference>
<gene>
    <name evidence="11" type="ORF">MXD59_10950</name>
</gene>
<dbReference type="PANTHER" id="PTHR32309:SF13">
    <property type="entry name" value="FERRIC ENTEROBACTIN TRANSPORT PROTEIN FEPE"/>
    <property type="match status" value="1"/>
</dbReference>
<dbReference type="InterPro" id="IPR027417">
    <property type="entry name" value="P-loop_NTPase"/>
</dbReference>
<feature type="compositionally biased region" description="Low complexity" evidence="9">
    <location>
        <begin position="556"/>
        <end position="570"/>
    </location>
</feature>
<evidence type="ECO:0000259" key="10">
    <source>
        <dbReference type="Pfam" id="PF02706"/>
    </source>
</evidence>
<comment type="subcellular location">
    <subcellularLocation>
        <location evidence="1">Cell membrane</location>
        <topology evidence="1">Multi-pass membrane protein</topology>
    </subcellularLocation>
</comment>
<feature type="domain" description="Polysaccharide chain length determinant N-terminal" evidence="10">
    <location>
        <begin position="2"/>
        <end position="89"/>
    </location>
</feature>
<evidence type="ECO:0000256" key="1">
    <source>
        <dbReference type="ARBA" id="ARBA00004651"/>
    </source>
</evidence>
<evidence type="ECO:0000256" key="4">
    <source>
        <dbReference type="ARBA" id="ARBA00022692"/>
    </source>
</evidence>
<evidence type="ECO:0000256" key="7">
    <source>
        <dbReference type="ARBA" id="ARBA00022989"/>
    </source>
</evidence>
<feature type="region of interest" description="Disordered" evidence="9">
    <location>
        <begin position="546"/>
        <end position="670"/>
    </location>
</feature>
<evidence type="ECO:0000256" key="8">
    <source>
        <dbReference type="ARBA" id="ARBA00023136"/>
    </source>
</evidence>